<dbReference type="OrthoDB" id="6436504at2759"/>
<dbReference type="PANTHER" id="PTHR45639">
    <property type="entry name" value="HSC70CB, ISOFORM G-RELATED"/>
    <property type="match status" value="1"/>
</dbReference>
<dbReference type="Gene3D" id="3.30.420.40">
    <property type="match status" value="2"/>
</dbReference>
<evidence type="ECO:0000256" key="1">
    <source>
        <dbReference type="ARBA" id="ARBA00007381"/>
    </source>
</evidence>
<dbReference type="AlphaFoldDB" id="A0A6A0H0W4"/>
<dbReference type="PANTHER" id="PTHR45639:SF34">
    <property type="entry name" value="CHAPERONE PROTEIN DNAK"/>
    <property type="match status" value="1"/>
</dbReference>
<dbReference type="InterPro" id="IPR013126">
    <property type="entry name" value="Hsp_70_fam"/>
</dbReference>
<dbReference type="Gene3D" id="3.90.640.10">
    <property type="entry name" value="Actin, Chain A, domain 4"/>
    <property type="match status" value="1"/>
</dbReference>
<dbReference type="SUPFAM" id="SSF100934">
    <property type="entry name" value="Heat shock protein 70kD (HSP70), C-terminal subdomain"/>
    <property type="match status" value="1"/>
</dbReference>
<keyword evidence="2" id="KW-0547">Nucleotide-binding</keyword>
<accession>A0A6A0H0W4</accession>
<comment type="caution">
    <text evidence="4">The sequence shown here is derived from an EMBL/GenBank/DDBJ whole genome shotgun (WGS) entry which is preliminary data.</text>
</comment>
<dbReference type="PRINTS" id="PR00301">
    <property type="entry name" value="HEATSHOCK70"/>
</dbReference>
<reference evidence="4" key="2">
    <citation type="journal article" date="2018" name="Environ. Sci. Technol.">
        <title>The Toxicogenome of Hyalella azteca: A Model for Sediment Ecotoxicology and Evolutionary Toxicology.</title>
        <authorList>
            <person name="Poynton H.C."/>
            <person name="Hasenbein S."/>
            <person name="Benoit J.B."/>
            <person name="Sepulveda M.S."/>
            <person name="Poelchau M.F."/>
            <person name="Hughes D.S.T."/>
            <person name="Murali S.C."/>
            <person name="Chen S."/>
            <person name="Glastad K.M."/>
            <person name="Goodisman M.A.D."/>
            <person name="Werren J.H."/>
            <person name="Vineis J.H."/>
            <person name="Bowen J.L."/>
            <person name="Friedrich M."/>
            <person name="Jones J."/>
            <person name="Robertson H.M."/>
            <person name="Feyereisen R."/>
            <person name="Mechler-Hickson A."/>
            <person name="Mathers N."/>
            <person name="Lee C.E."/>
            <person name="Colbourne J.K."/>
            <person name="Biales A."/>
            <person name="Johnston J.S."/>
            <person name="Wellborn G.A."/>
            <person name="Rosendale A.J."/>
            <person name="Cridge A.G."/>
            <person name="Munoz-Torres M.C."/>
            <person name="Bain P.A."/>
            <person name="Manny A.R."/>
            <person name="Major K.M."/>
            <person name="Lambert F.N."/>
            <person name="Vulpe C.D."/>
            <person name="Tuck P."/>
            <person name="Blalock B.J."/>
            <person name="Lin Y.Y."/>
            <person name="Smith M.E."/>
            <person name="Ochoa-Acuna H."/>
            <person name="Chen M.M."/>
            <person name="Childers C.P."/>
            <person name="Qu J."/>
            <person name="Dugan S."/>
            <person name="Lee S.L."/>
            <person name="Chao H."/>
            <person name="Dinh H."/>
            <person name="Han Y."/>
            <person name="Doddapaneni H."/>
            <person name="Worley K.C."/>
            <person name="Muzny D.M."/>
            <person name="Gibbs R.A."/>
            <person name="Richards S."/>
        </authorList>
    </citation>
    <scope>NUCLEOTIDE SEQUENCE</scope>
    <source>
        <strain evidence="4">HAZT.00-mixed</strain>
        <tissue evidence="4">Whole organism</tissue>
    </source>
</reference>
<keyword evidence="3" id="KW-0067">ATP-binding</keyword>
<evidence type="ECO:0000256" key="2">
    <source>
        <dbReference type="ARBA" id="ARBA00022741"/>
    </source>
</evidence>
<dbReference type="Gene3D" id="1.20.1270.10">
    <property type="match status" value="1"/>
</dbReference>
<name>A0A6A0H0W4_HYAAZ</name>
<dbReference type="EMBL" id="JQDR03009543">
    <property type="protein sequence ID" value="KAA0195552.1"/>
    <property type="molecule type" value="Genomic_DNA"/>
</dbReference>
<evidence type="ECO:0000313" key="4">
    <source>
        <dbReference type="EMBL" id="KAA0195552.1"/>
    </source>
</evidence>
<comment type="similarity">
    <text evidence="1">Belongs to the heat shock protein 70 family.</text>
</comment>
<gene>
    <name evidence="4" type="ORF">HAZT_HAZT006173</name>
</gene>
<reference evidence="4" key="3">
    <citation type="submission" date="2019-06" db="EMBL/GenBank/DDBJ databases">
        <authorList>
            <person name="Poynton C."/>
            <person name="Hasenbein S."/>
            <person name="Benoit J.B."/>
            <person name="Sepulveda M.S."/>
            <person name="Poelchau M.F."/>
            <person name="Murali S.C."/>
            <person name="Chen S."/>
            <person name="Glastad K.M."/>
            <person name="Werren J.H."/>
            <person name="Vineis J.H."/>
            <person name="Bowen J.L."/>
            <person name="Friedrich M."/>
            <person name="Jones J."/>
            <person name="Robertson H.M."/>
            <person name="Feyereisen R."/>
            <person name="Mechler-Hickson A."/>
            <person name="Mathers N."/>
            <person name="Lee C.E."/>
            <person name="Colbourne J.K."/>
            <person name="Biales A."/>
            <person name="Johnston J.S."/>
            <person name="Wellborn G.A."/>
            <person name="Rosendale A.J."/>
            <person name="Cridge A.G."/>
            <person name="Munoz-Torres M.C."/>
            <person name="Bain P.A."/>
            <person name="Manny A.R."/>
            <person name="Major K.M."/>
            <person name="Lambert F.N."/>
            <person name="Vulpe C.D."/>
            <person name="Tuck P."/>
            <person name="Blalock B.J."/>
            <person name="Lin Y.-Y."/>
            <person name="Smith M.E."/>
            <person name="Ochoa-Acuna H."/>
            <person name="Chen M.-J.M."/>
            <person name="Childers C.P."/>
            <person name="Qu J."/>
            <person name="Dugan S."/>
            <person name="Lee S.L."/>
            <person name="Chao H."/>
            <person name="Dinh H."/>
            <person name="Han Y."/>
            <person name="Doddapaneni H."/>
            <person name="Worley K.C."/>
            <person name="Muzny D.M."/>
            <person name="Gibbs R.A."/>
            <person name="Richards S."/>
        </authorList>
    </citation>
    <scope>NUCLEOTIDE SEQUENCE</scope>
    <source>
        <strain evidence="4">HAZT.00-mixed</strain>
        <tissue evidence="4">Whole organism</tissue>
    </source>
</reference>
<dbReference type="GO" id="GO:0005524">
    <property type="term" value="F:ATP binding"/>
    <property type="evidence" value="ECO:0007669"/>
    <property type="project" value="UniProtKB-KW"/>
</dbReference>
<reference evidence="4" key="1">
    <citation type="submission" date="2014-08" db="EMBL/GenBank/DDBJ databases">
        <authorList>
            <person name="Murali S."/>
            <person name="Richards S."/>
            <person name="Bandaranaike D."/>
            <person name="Bellair M."/>
            <person name="Blankenburg K."/>
            <person name="Chao H."/>
            <person name="Dinh H."/>
            <person name="Doddapaneni H."/>
            <person name="Dugan-Rocha S."/>
            <person name="Elkadiri S."/>
            <person name="Gnanaolivu R."/>
            <person name="Hughes D."/>
            <person name="Lee S."/>
            <person name="Li M."/>
            <person name="Ming W."/>
            <person name="Munidasa M."/>
            <person name="Muniz J."/>
            <person name="Nguyen L."/>
            <person name="Osuji N."/>
            <person name="Pu L.-L."/>
            <person name="Puazo M."/>
            <person name="Skinner E."/>
            <person name="Qu C."/>
            <person name="Quiroz J."/>
            <person name="Raj R."/>
            <person name="Weissenberger G."/>
            <person name="Xin Y."/>
            <person name="Zou X."/>
            <person name="Han Y."/>
            <person name="Worley K."/>
            <person name="Muzny D."/>
            <person name="Gibbs R."/>
        </authorList>
    </citation>
    <scope>NUCLEOTIDE SEQUENCE</scope>
    <source>
        <strain evidence="4">HAZT.00-mixed</strain>
        <tissue evidence="4">Whole organism</tissue>
    </source>
</reference>
<sequence>MLECLFFSIDVSLTVKRKDLDLLIEFAIRREVTSIFDHLLRQVSLTKDVISKVVLVGGSTRVPLVRAVLEEYFGPGKLDQTVNKNEAVAQGAALRAATLIGQESGTSIDVQDVTSFPTFGGDNSKEFVDLFERIPLSRNINITSSKTSYMRNLYERCNTGGNNKTFQVSNSRSNEFFSLAGRGCLAVSVDASGILEVHAEVNGKILDGLVMCTNYCSPGVIKEWIDVANKFRKDVENEKDRVDAETQLKSLVYEVKAALCDVQGLLSSGEISETTHLCDATLDWIEDAQAAPLQDFEVRISKLAQVKEKLDRIKLLAVEPKEEVDSFQNEFLDKSKKFVEEKARESSVNVQNHGLNSKLSHMSKDQFEETRNDGVSNDRTALLFASKADNRSDNGDAKSLSYKNVANNSTASKNLEATETNASILTENNIKKSEVDNQTSSRGEPLHTCEIYSLGYDVQSSSLRMESVAKCMTDPSANDLHQKMDKKTNDLHHEMDKKTNDMHHEMDTTTNDLHRKTGTGTRGHHRRTRTKILDSLAKIEKQKLPVPQNAVVP</sequence>
<dbReference type="InterPro" id="IPR043129">
    <property type="entry name" value="ATPase_NBD"/>
</dbReference>
<dbReference type="GO" id="GO:0034663">
    <property type="term" value="C:endoplasmic reticulum chaperone complex"/>
    <property type="evidence" value="ECO:0007669"/>
    <property type="project" value="TreeGrafter"/>
</dbReference>
<dbReference type="InterPro" id="IPR029048">
    <property type="entry name" value="HSP70_C_sf"/>
</dbReference>
<dbReference type="GO" id="GO:0030968">
    <property type="term" value="P:endoplasmic reticulum unfolded protein response"/>
    <property type="evidence" value="ECO:0007669"/>
    <property type="project" value="TreeGrafter"/>
</dbReference>
<protein>
    <submittedName>
        <fullName evidence="4">Uncharacterized protein</fullName>
    </submittedName>
</protein>
<dbReference type="Pfam" id="PF00012">
    <property type="entry name" value="HSP70"/>
    <property type="match status" value="1"/>
</dbReference>
<dbReference type="SUPFAM" id="SSF53067">
    <property type="entry name" value="Actin-like ATPase domain"/>
    <property type="match status" value="1"/>
</dbReference>
<dbReference type="InterPro" id="IPR018181">
    <property type="entry name" value="Heat_shock_70_CS"/>
</dbReference>
<dbReference type="Proteomes" id="UP000711488">
    <property type="component" value="Unassembled WGS sequence"/>
</dbReference>
<proteinExistence type="inferred from homology"/>
<organism evidence="4">
    <name type="scientific">Hyalella azteca</name>
    <name type="common">Amphipod</name>
    <dbReference type="NCBI Taxonomy" id="294128"/>
    <lineage>
        <taxon>Eukaryota</taxon>
        <taxon>Metazoa</taxon>
        <taxon>Ecdysozoa</taxon>
        <taxon>Arthropoda</taxon>
        <taxon>Crustacea</taxon>
        <taxon>Multicrustacea</taxon>
        <taxon>Malacostraca</taxon>
        <taxon>Eumalacostraca</taxon>
        <taxon>Peracarida</taxon>
        <taxon>Amphipoda</taxon>
        <taxon>Senticaudata</taxon>
        <taxon>Talitrida</taxon>
        <taxon>Talitroidea</taxon>
        <taxon>Hyalellidae</taxon>
        <taxon>Hyalella</taxon>
    </lineage>
</organism>
<dbReference type="PROSITE" id="PS01036">
    <property type="entry name" value="HSP70_3"/>
    <property type="match status" value="1"/>
</dbReference>
<evidence type="ECO:0000256" key="3">
    <source>
        <dbReference type="ARBA" id="ARBA00022840"/>
    </source>
</evidence>
<dbReference type="GO" id="GO:0140662">
    <property type="term" value="F:ATP-dependent protein folding chaperone"/>
    <property type="evidence" value="ECO:0007669"/>
    <property type="project" value="InterPro"/>
</dbReference>